<dbReference type="PROSITE" id="PS50977">
    <property type="entry name" value="HTH_TETR_2"/>
    <property type="match status" value="1"/>
</dbReference>
<dbReference type="RefSeq" id="WP_246052870.1">
    <property type="nucleotide sequence ID" value="NZ_RJKE01000001.1"/>
</dbReference>
<evidence type="ECO:0000256" key="4">
    <source>
        <dbReference type="PROSITE-ProRule" id="PRU00335"/>
    </source>
</evidence>
<dbReference type="GO" id="GO:0000976">
    <property type="term" value="F:transcription cis-regulatory region binding"/>
    <property type="evidence" value="ECO:0007669"/>
    <property type="project" value="TreeGrafter"/>
</dbReference>
<keyword evidence="7" id="KW-1185">Reference proteome</keyword>
<evidence type="ECO:0000313" key="6">
    <source>
        <dbReference type="EMBL" id="ROO86499.1"/>
    </source>
</evidence>
<feature type="domain" description="HTH tetR-type" evidence="5">
    <location>
        <begin position="2"/>
        <end position="63"/>
    </location>
</feature>
<dbReference type="Gene3D" id="1.10.357.10">
    <property type="entry name" value="Tetracycline Repressor, domain 2"/>
    <property type="match status" value="1"/>
</dbReference>
<dbReference type="Proteomes" id="UP000272400">
    <property type="component" value="Unassembled WGS sequence"/>
</dbReference>
<dbReference type="SUPFAM" id="SSF46689">
    <property type="entry name" value="Homeodomain-like"/>
    <property type="match status" value="1"/>
</dbReference>
<keyword evidence="2 4" id="KW-0238">DNA-binding</keyword>
<keyword evidence="3" id="KW-0804">Transcription</keyword>
<dbReference type="Pfam" id="PF00440">
    <property type="entry name" value="TetR_N"/>
    <property type="match status" value="1"/>
</dbReference>
<dbReference type="InterPro" id="IPR009057">
    <property type="entry name" value="Homeodomain-like_sf"/>
</dbReference>
<dbReference type="PANTHER" id="PTHR30055:SF234">
    <property type="entry name" value="HTH-TYPE TRANSCRIPTIONAL REGULATOR BETI"/>
    <property type="match status" value="1"/>
</dbReference>
<dbReference type="EMBL" id="RJKE01000001">
    <property type="protein sequence ID" value="ROO86499.1"/>
    <property type="molecule type" value="Genomic_DNA"/>
</dbReference>
<evidence type="ECO:0000256" key="2">
    <source>
        <dbReference type="ARBA" id="ARBA00023125"/>
    </source>
</evidence>
<dbReference type="AlphaFoldDB" id="A0A3N1CYZ9"/>
<proteinExistence type="predicted"/>
<gene>
    <name evidence="6" type="ORF">EDD29_4071</name>
</gene>
<dbReference type="GO" id="GO:0003700">
    <property type="term" value="F:DNA-binding transcription factor activity"/>
    <property type="evidence" value="ECO:0007669"/>
    <property type="project" value="TreeGrafter"/>
</dbReference>
<keyword evidence="1" id="KW-0805">Transcription regulation</keyword>
<sequence>MEGTRERLITAAEELFAAQGVDAVSLREIVRSSGARNATALHYHFGDRDGLVRAVLAKHTPGVEAGRHILLDAYEAAGAPDVRALAGALVRPLAAKLADPAGGPSYLRLLADLANRPRPWIDPAAMEDPANSLFRWRALLTPLLDETSLQLHRRFVTYRFTITELARRAQAAPSADARLFTSHTVDLVAALLQASPSAETARLTAERPRS</sequence>
<reference evidence="6 7" key="1">
    <citation type="submission" date="2018-11" db="EMBL/GenBank/DDBJ databases">
        <title>Sequencing the genomes of 1000 actinobacteria strains.</title>
        <authorList>
            <person name="Klenk H.-P."/>
        </authorList>
    </citation>
    <scope>NUCLEOTIDE SEQUENCE [LARGE SCALE GENOMIC DNA]</scope>
    <source>
        <strain evidence="6 7">DSM 44254</strain>
    </source>
</reference>
<organism evidence="6 7">
    <name type="scientific">Actinocorallia herbida</name>
    <dbReference type="NCBI Taxonomy" id="58109"/>
    <lineage>
        <taxon>Bacteria</taxon>
        <taxon>Bacillati</taxon>
        <taxon>Actinomycetota</taxon>
        <taxon>Actinomycetes</taxon>
        <taxon>Streptosporangiales</taxon>
        <taxon>Thermomonosporaceae</taxon>
        <taxon>Actinocorallia</taxon>
    </lineage>
</organism>
<evidence type="ECO:0000259" key="5">
    <source>
        <dbReference type="PROSITE" id="PS50977"/>
    </source>
</evidence>
<evidence type="ECO:0000256" key="3">
    <source>
        <dbReference type="ARBA" id="ARBA00023163"/>
    </source>
</evidence>
<dbReference type="InterPro" id="IPR001647">
    <property type="entry name" value="HTH_TetR"/>
</dbReference>
<evidence type="ECO:0000313" key="7">
    <source>
        <dbReference type="Proteomes" id="UP000272400"/>
    </source>
</evidence>
<comment type="caution">
    <text evidence="4">Lacks conserved residue(s) required for the propagation of feature annotation.</text>
</comment>
<dbReference type="InterPro" id="IPR050109">
    <property type="entry name" value="HTH-type_TetR-like_transc_reg"/>
</dbReference>
<dbReference type="PANTHER" id="PTHR30055">
    <property type="entry name" value="HTH-TYPE TRANSCRIPTIONAL REGULATOR RUTR"/>
    <property type="match status" value="1"/>
</dbReference>
<protein>
    <submittedName>
        <fullName evidence="6">TetR family transcriptional regulator</fullName>
    </submittedName>
</protein>
<name>A0A3N1CYZ9_9ACTN</name>
<evidence type="ECO:0000256" key="1">
    <source>
        <dbReference type="ARBA" id="ARBA00023015"/>
    </source>
</evidence>
<comment type="caution">
    <text evidence="6">The sequence shown here is derived from an EMBL/GenBank/DDBJ whole genome shotgun (WGS) entry which is preliminary data.</text>
</comment>
<accession>A0A3N1CYZ9</accession>